<dbReference type="Proteomes" id="UP000268014">
    <property type="component" value="Unassembled WGS sequence"/>
</dbReference>
<evidence type="ECO:0000256" key="1">
    <source>
        <dbReference type="SAM" id="MobiDB-lite"/>
    </source>
</evidence>
<name>A0A0N4VWH3_HAEPC</name>
<dbReference type="EMBL" id="UZAF01002346">
    <property type="protein sequence ID" value="VDO10577.1"/>
    <property type="molecule type" value="Genomic_DNA"/>
</dbReference>
<sequence>MLASNNSCVDQAKRRGDDDDDDDDDDDGNHLFQNFRENICLRTCRASELFSLTLVSNCETIDCRSSCLGTCKPAADVPSTALPSI</sequence>
<reference evidence="4" key="1">
    <citation type="submission" date="2017-02" db="UniProtKB">
        <authorList>
            <consortium name="WormBaseParasite"/>
        </authorList>
    </citation>
    <scope>IDENTIFICATION</scope>
</reference>
<evidence type="ECO:0000313" key="2">
    <source>
        <dbReference type="EMBL" id="VDO10577.1"/>
    </source>
</evidence>
<proteinExistence type="predicted"/>
<feature type="compositionally biased region" description="Acidic residues" evidence="1">
    <location>
        <begin position="18"/>
        <end position="27"/>
    </location>
</feature>
<accession>A0A0N4VWH3</accession>
<evidence type="ECO:0000313" key="4">
    <source>
        <dbReference type="WBParaSite" id="HPLM_0000164301-mRNA-1"/>
    </source>
</evidence>
<organism evidence="4">
    <name type="scientific">Haemonchus placei</name>
    <name type="common">Barber's pole worm</name>
    <dbReference type="NCBI Taxonomy" id="6290"/>
    <lineage>
        <taxon>Eukaryota</taxon>
        <taxon>Metazoa</taxon>
        <taxon>Ecdysozoa</taxon>
        <taxon>Nematoda</taxon>
        <taxon>Chromadorea</taxon>
        <taxon>Rhabditida</taxon>
        <taxon>Rhabditina</taxon>
        <taxon>Rhabditomorpha</taxon>
        <taxon>Strongyloidea</taxon>
        <taxon>Trichostrongylidae</taxon>
        <taxon>Haemonchus</taxon>
    </lineage>
</organism>
<dbReference type="AlphaFoldDB" id="A0A0N4VWH3"/>
<keyword evidence="3" id="KW-1185">Reference proteome</keyword>
<dbReference type="WBParaSite" id="HPLM_0000164301-mRNA-1">
    <property type="protein sequence ID" value="HPLM_0000164301-mRNA-1"/>
    <property type="gene ID" value="HPLM_0000164301"/>
</dbReference>
<protein>
    <submittedName>
        <fullName evidence="4">ShKT domain-containing protein</fullName>
    </submittedName>
</protein>
<reference evidence="2 3" key="2">
    <citation type="submission" date="2018-11" db="EMBL/GenBank/DDBJ databases">
        <authorList>
            <consortium name="Pathogen Informatics"/>
        </authorList>
    </citation>
    <scope>NUCLEOTIDE SEQUENCE [LARGE SCALE GENOMIC DNA]</scope>
    <source>
        <strain evidence="2 3">MHpl1</strain>
    </source>
</reference>
<gene>
    <name evidence="2" type="ORF">HPLM_LOCUS1641</name>
</gene>
<feature type="region of interest" description="Disordered" evidence="1">
    <location>
        <begin position="1"/>
        <end position="28"/>
    </location>
</feature>
<evidence type="ECO:0000313" key="3">
    <source>
        <dbReference type="Proteomes" id="UP000268014"/>
    </source>
</evidence>